<protein>
    <submittedName>
        <fullName evidence="1">Uncharacterized protein</fullName>
    </submittedName>
</protein>
<reference evidence="1" key="1">
    <citation type="journal article" date="2015" name="Nature">
        <title>Complex archaea that bridge the gap between prokaryotes and eukaryotes.</title>
        <authorList>
            <person name="Spang A."/>
            <person name="Saw J.H."/>
            <person name="Jorgensen S.L."/>
            <person name="Zaremba-Niedzwiedzka K."/>
            <person name="Martijn J."/>
            <person name="Lind A.E."/>
            <person name="van Eijk R."/>
            <person name="Schleper C."/>
            <person name="Guy L."/>
            <person name="Ettema T.J."/>
        </authorList>
    </citation>
    <scope>NUCLEOTIDE SEQUENCE</scope>
</reference>
<dbReference type="AlphaFoldDB" id="A0A0F9JF25"/>
<dbReference type="EMBL" id="LAZR01016457">
    <property type="protein sequence ID" value="KKM04416.1"/>
    <property type="molecule type" value="Genomic_DNA"/>
</dbReference>
<evidence type="ECO:0000313" key="1">
    <source>
        <dbReference type="EMBL" id="KKM04416.1"/>
    </source>
</evidence>
<name>A0A0F9JF25_9ZZZZ</name>
<proteinExistence type="predicted"/>
<gene>
    <name evidence="1" type="ORF">LCGC14_1764480</name>
</gene>
<comment type="caution">
    <text evidence="1">The sequence shown here is derived from an EMBL/GenBank/DDBJ whole genome shotgun (WGS) entry which is preliminary data.</text>
</comment>
<accession>A0A0F9JF25</accession>
<sequence>MADYSQLIMGEAIKEIDRRLVDKCPKYPRCSAPLCPLDPDMDKRFYIEGDPICRLPVEELIIILNRRFKKQYREFAKVCLEKEVRFRPFKAVQEKKKKHPKYEQLQMKIFTDMG</sequence>
<organism evidence="1">
    <name type="scientific">marine sediment metagenome</name>
    <dbReference type="NCBI Taxonomy" id="412755"/>
    <lineage>
        <taxon>unclassified sequences</taxon>
        <taxon>metagenomes</taxon>
        <taxon>ecological metagenomes</taxon>
    </lineage>
</organism>